<dbReference type="EnsemblMetazoa" id="CapteT215248">
    <property type="protein sequence ID" value="CapteP215248"/>
    <property type="gene ID" value="CapteG215248"/>
</dbReference>
<keyword evidence="3" id="KW-1185">Reference proteome</keyword>
<gene>
    <name evidence="1" type="ORF">CAPTEDRAFT_215248</name>
</gene>
<evidence type="ECO:0000313" key="2">
    <source>
        <dbReference type="EnsemblMetazoa" id="CapteP215248"/>
    </source>
</evidence>
<dbReference type="AlphaFoldDB" id="R7VKL0"/>
<sequence length="174" mass="20300">MFSIIHHNIRSANANLNNLEMYIDSLRHPFTIIPLTETWFNASNVSSHSIPGYNHSYRCRSRPGGVLDCNVAPVKDTTPLVRNINNETINQFTLSLQEIDWASVYAHETCQEAYTVFHATFSALYNEHFPLQNKQSKYKARKSWLSDELKHHIKTKNKLFKKYKRNPTFTNEQI</sequence>
<dbReference type="STRING" id="283909.R7VKL0"/>
<evidence type="ECO:0000313" key="3">
    <source>
        <dbReference type="Proteomes" id="UP000014760"/>
    </source>
</evidence>
<accession>R7VKL0</accession>
<evidence type="ECO:0008006" key="4">
    <source>
        <dbReference type="Google" id="ProtNLM"/>
    </source>
</evidence>
<protein>
    <recommendedName>
        <fullName evidence="4">Reverse transcriptase domain-containing protein</fullName>
    </recommendedName>
</protein>
<reference evidence="2" key="3">
    <citation type="submission" date="2015-06" db="UniProtKB">
        <authorList>
            <consortium name="EnsemblMetazoa"/>
        </authorList>
    </citation>
    <scope>IDENTIFICATION</scope>
</reference>
<dbReference type="Proteomes" id="UP000014760">
    <property type="component" value="Unassembled WGS sequence"/>
</dbReference>
<reference evidence="3" key="1">
    <citation type="submission" date="2012-12" db="EMBL/GenBank/DDBJ databases">
        <authorList>
            <person name="Hellsten U."/>
            <person name="Grimwood J."/>
            <person name="Chapman J.A."/>
            <person name="Shapiro H."/>
            <person name="Aerts A."/>
            <person name="Otillar R.P."/>
            <person name="Terry A.Y."/>
            <person name="Boore J.L."/>
            <person name="Simakov O."/>
            <person name="Marletaz F."/>
            <person name="Cho S.-J."/>
            <person name="Edsinger-Gonzales E."/>
            <person name="Havlak P."/>
            <person name="Kuo D.-H."/>
            <person name="Larsson T."/>
            <person name="Lv J."/>
            <person name="Arendt D."/>
            <person name="Savage R."/>
            <person name="Osoegawa K."/>
            <person name="de Jong P."/>
            <person name="Lindberg D.R."/>
            <person name="Seaver E.C."/>
            <person name="Weisblat D.A."/>
            <person name="Putnam N.H."/>
            <person name="Grigoriev I.V."/>
            <person name="Rokhsar D.S."/>
        </authorList>
    </citation>
    <scope>NUCLEOTIDE SEQUENCE</scope>
    <source>
        <strain evidence="3">I ESC-2004</strain>
    </source>
</reference>
<dbReference type="EMBL" id="KB292506">
    <property type="protein sequence ID" value="ELU17471.1"/>
    <property type="molecule type" value="Genomic_DNA"/>
</dbReference>
<evidence type="ECO:0000313" key="1">
    <source>
        <dbReference type="EMBL" id="ELU17471.1"/>
    </source>
</evidence>
<dbReference type="EMBL" id="AMQN01000562">
    <property type="status" value="NOT_ANNOTATED_CDS"/>
    <property type="molecule type" value="Genomic_DNA"/>
</dbReference>
<organism evidence="1">
    <name type="scientific">Capitella teleta</name>
    <name type="common">Polychaete worm</name>
    <dbReference type="NCBI Taxonomy" id="283909"/>
    <lineage>
        <taxon>Eukaryota</taxon>
        <taxon>Metazoa</taxon>
        <taxon>Spiralia</taxon>
        <taxon>Lophotrochozoa</taxon>
        <taxon>Annelida</taxon>
        <taxon>Polychaeta</taxon>
        <taxon>Sedentaria</taxon>
        <taxon>Scolecida</taxon>
        <taxon>Capitellidae</taxon>
        <taxon>Capitella</taxon>
    </lineage>
</organism>
<name>R7VKL0_CAPTE</name>
<dbReference type="HOGENOM" id="CLU_1541564_0_0_1"/>
<reference evidence="1 3" key="2">
    <citation type="journal article" date="2013" name="Nature">
        <title>Insights into bilaterian evolution from three spiralian genomes.</title>
        <authorList>
            <person name="Simakov O."/>
            <person name="Marletaz F."/>
            <person name="Cho S.J."/>
            <person name="Edsinger-Gonzales E."/>
            <person name="Havlak P."/>
            <person name="Hellsten U."/>
            <person name="Kuo D.H."/>
            <person name="Larsson T."/>
            <person name="Lv J."/>
            <person name="Arendt D."/>
            <person name="Savage R."/>
            <person name="Osoegawa K."/>
            <person name="de Jong P."/>
            <person name="Grimwood J."/>
            <person name="Chapman J.A."/>
            <person name="Shapiro H."/>
            <person name="Aerts A."/>
            <person name="Otillar R.P."/>
            <person name="Terry A.Y."/>
            <person name="Boore J.L."/>
            <person name="Grigoriev I.V."/>
            <person name="Lindberg D.R."/>
            <person name="Seaver E.C."/>
            <person name="Weisblat D.A."/>
            <person name="Putnam N.H."/>
            <person name="Rokhsar D.S."/>
        </authorList>
    </citation>
    <scope>NUCLEOTIDE SEQUENCE</scope>
    <source>
        <strain evidence="1 3">I ESC-2004</strain>
    </source>
</reference>
<proteinExistence type="predicted"/>